<accession>A0A836G4Y0</accession>
<reference evidence="1 2" key="1">
    <citation type="submission" date="2021-02" db="EMBL/GenBank/DDBJ databases">
        <title>Leishmania (Mundinia) enrietti genome sequencing and assembly.</title>
        <authorList>
            <person name="Almutairi H."/>
            <person name="Gatherer D."/>
        </authorList>
    </citation>
    <scope>NUCLEOTIDE SEQUENCE [LARGE SCALE GENOMIC DNA]</scope>
    <source>
        <strain evidence="1">CUR178</strain>
    </source>
</reference>
<keyword evidence="2" id="KW-1185">Reference proteome</keyword>
<evidence type="ECO:0000313" key="1">
    <source>
        <dbReference type="EMBL" id="KAG5475227.1"/>
    </source>
</evidence>
<sequence>MGSVERTSSSVRLQDAHAWCLAVNEKGHRGLVKQEYYCMCLNPRLIVCKKLVHYIRERRSCIIGEGTDASLLSFCAMPPLADGDTLRRGVYSGHGRVHLKRGAARLKPEYGATYVHNELIMQKAPMLLSGCTILGNQRAFSFGEVGAEVPHARKLRILD</sequence>
<gene>
    <name evidence="1" type="ORF">CUR178_04680</name>
</gene>
<dbReference type="RefSeq" id="XP_067691756.1">
    <property type="nucleotide sequence ID" value="XM_067836385.1"/>
</dbReference>
<dbReference type="KEGG" id="lenr:94171895"/>
<comment type="caution">
    <text evidence="1">The sequence shown here is derived from an EMBL/GenBank/DDBJ whole genome shotgun (WGS) entry which is preliminary data.</text>
</comment>
<protein>
    <submittedName>
        <fullName evidence="1">Uncharacterized protein</fullName>
    </submittedName>
</protein>
<organism evidence="1 2">
    <name type="scientific">Leishmania enriettii</name>
    <dbReference type="NCBI Taxonomy" id="5663"/>
    <lineage>
        <taxon>Eukaryota</taxon>
        <taxon>Discoba</taxon>
        <taxon>Euglenozoa</taxon>
        <taxon>Kinetoplastea</taxon>
        <taxon>Metakinetoplastina</taxon>
        <taxon>Trypanosomatida</taxon>
        <taxon>Trypanosomatidae</taxon>
        <taxon>Leishmaniinae</taxon>
        <taxon>Leishmania</taxon>
    </lineage>
</organism>
<name>A0A836G4Y0_LEIEN</name>
<dbReference type="EMBL" id="JAFHKP010000028">
    <property type="protein sequence ID" value="KAG5475227.1"/>
    <property type="molecule type" value="Genomic_DNA"/>
</dbReference>
<dbReference type="AlphaFoldDB" id="A0A836G4Y0"/>
<dbReference type="GeneID" id="94171895"/>
<dbReference type="Proteomes" id="UP000674179">
    <property type="component" value="Chromosome 28"/>
</dbReference>
<evidence type="ECO:0000313" key="2">
    <source>
        <dbReference type="Proteomes" id="UP000674179"/>
    </source>
</evidence>
<proteinExistence type="predicted"/>